<organism evidence="1">
    <name type="scientific">marine sediment metagenome</name>
    <dbReference type="NCBI Taxonomy" id="412755"/>
    <lineage>
        <taxon>unclassified sequences</taxon>
        <taxon>metagenomes</taxon>
        <taxon>ecological metagenomes</taxon>
    </lineage>
</organism>
<comment type="caution">
    <text evidence="1">The sequence shown here is derived from an EMBL/GenBank/DDBJ whole genome shotgun (WGS) entry which is preliminary data.</text>
</comment>
<reference evidence="1" key="1">
    <citation type="journal article" date="2015" name="Nature">
        <title>Complex archaea that bridge the gap between prokaryotes and eukaryotes.</title>
        <authorList>
            <person name="Spang A."/>
            <person name="Saw J.H."/>
            <person name="Jorgensen S.L."/>
            <person name="Zaremba-Niedzwiedzka K."/>
            <person name="Martijn J."/>
            <person name="Lind A.E."/>
            <person name="van Eijk R."/>
            <person name="Schleper C."/>
            <person name="Guy L."/>
            <person name="Ettema T.J."/>
        </authorList>
    </citation>
    <scope>NUCLEOTIDE SEQUENCE</scope>
</reference>
<sequence>MNSKYQYISESSVNLDSEDEFRNLINTQGIFEDEFSAKIKTQSPSLQLKYDNDYLTQIRYVDQLNNINIKLTNSAKSFRYFKNKRNRINFLIPTEKESNSFIGEDGTSKFTTPKSNLIEVPFQIIAKISRKDEPFSWLPFEELYITYPIFSGTGEFIFLNYSEPLSPKLIGNYKNINYPFGKMDTAGIHKFNRTNLTIKSIKDLNEDEDLDFEHWYAGISGVPFWIQHPEIPKCPKTGNLMRFVCQFNTSESVKVSQSNLKSEEDNFTQYNKKLRFWGSGSLYVFIEPISKVVGLIIQDT</sequence>
<gene>
    <name evidence="1" type="ORF">LCGC14_0122220</name>
</gene>
<protein>
    <submittedName>
        <fullName evidence="1">Uncharacterized protein</fullName>
    </submittedName>
</protein>
<dbReference type="EMBL" id="LAZR01000038">
    <property type="protein sequence ID" value="KKO00816.1"/>
    <property type="molecule type" value="Genomic_DNA"/>
</dbReference>
<dbReference type="AlphaFoldDB" id="A0A0F9V6F9"/>
<name>A0A0F9V6F9_9ZZZZ</name>
<evidence type="ECO:0000313" key="1">
    <source>
        <dbReference type="EMBL" id="KKO00816.1"/>
    </source>
</evidence>
<accession>A0A0F9V6F9</accession>
<proteinExistence type="predicted"/>